<reference evidence="12" key="2">
    <citation type="submission" date="2020-08" db="EMBL/GenBank/DDBJ databases">
        <authorList>
            <person name="Kikuchi T."/>
        </authorList>
    </citation>
    <scope>NUCLEOTIDE SEQUENCE</scope>
    <source>
        <strain evidence="11">Ka4C1</strain>
    </source>
</reference>
<dbReference type="OrthoDB" id="10249382at2759"/>
<dbReference type="GO" id="GO:0005525">
    <property type="term" value="F:GTP binding"/>
    <property type="evidence" value="ECO:0007669"/>
    <property type="project" value="UniProtKB-UniRule"/>
</dbReference>
<evidence type="ECO:0000313" key="15">
    <source>
        <dbReference type="WBParaSite" id="BXY_0857400.1"/>
    </source>
</evidence>
<dbReference type="EMBL" id="CAJFDI010000006">
    <property type="protein sequence ID" value="CAD5233284.1"/>
    <property type="molecule type" value="Genomic_DNA"/>
</dbReference>
<dbReference type="PROSITE" id="PS00227">
    <property type="entry name" value="TUBULIN"/>
    <property type="match status" value="1"/>
</dbReference>
<dbReference type="GO" id="GO:0000930">
    <property type="term" value="C:gamma-tubulin complex"/>
    <property type="evidence" value="ECO:0007669"/>
    <property type="project" value="InterPro"/>
</dbReference>
<evidence type="ECO:0000256" key="6">
    <source>
        <dbReference type="ARBA" id="ARBA00023134"/>
    </source>
</evidence>
<feature type="compositionally biased region" description="Polar residues" evidence="9">
    <location>
        <begin position="448"/>
        <end position="460"/>
    </location>
</feature>
<dbReference type="Gene3D" id="3.30.1330.20">
    <property type="entry name" value="Tubulin/FtsZ, C-terminal domain"/>
    <property type="match status" value="1"/>
</dbReference>
<evidence type="ECO:0000256" key="5">
    <source>
        <dbReference type="ARBA" id="ARBA00022741"/>
    </source>
</evidence>
<dbReference type="SUPFAM" id="SSF55307">
    <property type="entry name" value="Tubulin C-terminal domain-like"/>
    <property type="match status" value="1"/>
</dbReference>
<dbReference type="InterPro" id="IPR003008">
    <property type="entry name" value="Tubulin_FtsZ_GTPase"/>
</dbReference>
<dbReference type="InterPro" id="IPR018316">
    <property type="entry name" value="Tubulin/FtsZ_2-layer-sand-dom"/>
</dbReference>
<reference evidence="15" key="1">
    <citation type="submission" date="2016-11" db="UniProtKB">
        <authorList>
            <consortium name="WormBaseParasite"/>
        </authorList>
    </citation>
    <scope>IDENTIFICATION</scope>
</reference>
<evidence type="ECO:0000256" key="1">
    <source>
        <dbReference type="ARBA" id="ARBA00004267"/>
    </source>
</evidence>
<evidence type="ECO:0000313" key="13">
    <source>
        <dbReference type="Proteomes" id="UP000095284"/>
    </source>
</evidence>
<dbReference type="InterPro" id="IPR017975">
    <property type="entry name" value="Tubulin_CS"/>
</dbReference>
<evidence type="ECO:0000256" key="8">
    <source>
        <dbReference type="RuleBase" id="RU000352"/>
    </source>
</evidence>
<name>A0A1I7S6D7_BURXY</name>
<keyword evidence="7" id="KW-0206">Cytoskeleton</keyword>
<dbReference type="InterPro" id="IPR037103">
    <property type="entry name" value="Tubulin/FtsZ-like_C"/>
</dbReference>
<comment type="subcellular location">
    <subcellularLocation>
        <location evidence="1">Cytoplasm</location>
        <location evidence="1">Cytoskeleton</location>
        <location evidence="1">Microtubule organizing center</location>
    </subcellularLocation>
</comment>
<dbReference type="InterPro" id="IPR008280">
    <property type="entry name" value="Tub_FtsZ_C"/>
</dbReference>
<evidence type="ECO:0000256" key="3">
    <source>
        <dbReference type="ARBA" id="ARBA00022490"/>
    </source>
</evidence>
<dbReference type="WBParaSite" id="BXY_0857400.1">
    <property type="protein sequence ID" value="BXY_0857400.1"/>
    <property type="gene ID" value="BXY_0857400"/>
</dbReference>
<keyword evidence="14" id="KW-1185">Reference proteome</keyword>
<dbReference type="InterPro" id="IPR023123">
    <property type="entry name" value="Tubulin_C"/>
</dbReference>
<dbReference type="Gene3D" id="3.40.50.1440">
    <property type="entry name" value="Tubulin/FtsZ, GTPase domain"/>
    <property type="match status" value="1"/>
</dbReference>
<dbReference type="AlphaFoldDB" id="A0A1I7S6D7"/>
<dbReference type="GO" id="GO:0031122">
    <property type="term" value="P:cytoplasmic microtubule organization"/>
    <property type="evidence" value="ECO:0007669"/>
    <property type="project" value="InterPro"/>
</dbReference>
<comment type="function">
    <text evidence="8">Tubulin is the major constituent of microtubules, protein filaments consisting of alpha- and beta-tubulin heterodimers. Gamma-tubulin is a key component of the gamma-tubulin ring complex (gTuRC) which mediates microtubule nucleation. The gTuRC regulates the minus-end nucleation of alpha-beta tubulin heterodimers that grow into microtubule protafilaments, a critical step in centrosome duplication and spindle formation.</text>
</comment>
<dbReference type="PANTHER" id="PTHR11588">
    <property type="entry name" value="TUBULIN"/>
    <property type="match status" value="1"/>
</dbReference>
<evidence type="ECO:0000256" key="9">
    <source>
        <dbReference type="SAM" id="MobiDB-lite"/>
    </source>
</evidence>
<dbReference type="Pfam" id="PF03953">
    <property type="entry name" value="Tubulin_C"/>
    <property type="match status" value="1"/>
</dbReference>
<dbReference type="PRINTS" id="PR01164">
    <property type="entry name" value="GAMMATUBULIN"/>
</dbReference>
<dbReference type="SMART" id="SM00864">
    <property type="entry name" value="Tubulin"/>
    <property type="match status" value="1"/>
</dbReference>
<evidence type="ECO:0000256" key="7">
    <source>
        <dbReference type="ARBA" id="ARBA00023212"/>
    </source>
</evidence>
<dbReference type="EMBL" id="CAJFCV020000006">
    <property type="protein sequence ID" value="CAG9128101.1"/>
    <property type="molecule type" value="Genomic_DNA"/>
</dbReference>
<evidence type="ECO:0000313" key="11">
    <source>
        <dbReference type="EMBL" id="CAD5233284.1"/>
    </source>
</evidence>
<evidence type="ECO:0000313" key="14">
    <source>
        <dbReference type="Proteomes" id="UP000659654"/>
    </source>
</evidence>
<accession>A0A1I7S6D7</accession>
<keyword evidence="5 8" id="KW-0547">Nucleotide-binding</keyword>
<dbReference type="InterPro" id="IPR002454">
    <property type="entry name" value="Gamma_tubulin"/>
</dbReference>
<gene>
    <name evidence="11" type="ORF">BXYJ_LOCUS13375</name>
</gene>
<dbReference type="eggNOG" id="KOG1374">
    <property type="taxonomic scope" value="Eukaryota"/>
</dbReference>
<keyword evidence="3" id="KW-0963">Cytoplasm</keyword>
<dbReference type="Pfam" id="PF00091">
    <property type="entry name" value="Tubulin"/>
    <property type="match status" value="1"/>
</dbReference>
<dbReference type="GO" id="GO:0005874">
    <property type="term" value="C:microtubule"/>
    <property type="evidence" value="ECO:0007669"/>
    <property type="project" value="UniProtKB-KW"/>
</dbReference>
<dbReference type="InterPro" id="IPR036525">
    <property type="entry name" value="Tubulin/FtsZ_GTPase_sf"/>
</dbReference>
<keyword evidence="4 8" id="KW-0493">Microtubule</keyword>
<keyword evidence="6 8" id="KW-0342">GTP-binding</keyword>
<protein>
    <recommendedName>
        <fullName evidence="8">Tubulin gamma chain</fullName>
    </recommendedName>
</protein>
<feature type="domain" description="Tubulin/FtsZ GTPase" evidence="10">
    <location>
        <begin position="47"/>
        <end position="244"/>
    </location>
</feature>
<sequence length="460" mass="51012">MPNVIALQVGQCGNQLGQAFLAELCQRHGIGPDGVAEEKELDRRDMKDVFFYESDAKKYIYRCVLADLEPRVLTKVQNSEYGSVYNSENVYTASQGGGAGNAWASGYGQGREAMEAVMEIIQKEAEASDWLECFMLTHSVSGGTGSGMGSKLLESVRDCYPKKLLQAYSVFPVKGESNVVVEPYNAVLTTCRLAEYADLVMVVDNKALNQVAVGSGMEQASFETMNNMVAQMMGLATAPQRFGSTSCPTFLQQVSELSPFGAMHFIGTALFPFNIPGRPVIAPKTTSSDTLRRLLQPKSLMISALSQGPEYMISGQAIFEGPKEDIDVFRLKMDIRSKYRDLFPSWHGIGIRCLYAPPSPYLKRNHRVSGLLLANHTRFLNILDEMADGYDRLYAKNAYITQYEKEYGIDFINEMGESRSKIETLRELYREVADGTFMTPKPVKREGSSMQSSAENVNVS</sequence>
<dbReference type="Proteomes" id="UP000659654">
    <property type="component" value="Unassembled WGS sequence"/>
</dbReference>
<dbReference type="SMR" id="A0A1I7S6D7"/>
<comment type="similarity">
    <text evidence="2 8">Belongs to the tubulin family.</text>
</comment>
<organism evidence="13 15">
    <name type="scientific">Bursaphelenchus xylophilus</name>
    <name type="common">Pinewood nematode worm</name>
    <name type="synonym">Aphelenchoides xylophilus</name>
    <dbReference type="NCBI Taxonomy" id="6326"/>
    <lineage>
        <taxon>Eukaryota</taxon>
        <taxon>Metazoa</taxon>
        <taxon>Ecdysozoa</taxon>
        <taxon>Nematoda</taxon>
        <taxon>Chromadorea</taxon>
        <taxon>Rhabditida</taxon>
        <taxon>Tylenchina</taxon>
        <taxon>Tylenchomorpha</taxon>
        <taxon>Aphelenchoidea</taxon>
        <taxon>Aphelenchoididae</taxon>
        <taxon>Bursaphelenchus</taxon>
    </lineage>
</organism>
<dbReference type="PRINTS" id="PR01161">
    <property type="entry name" value="TUBULIN"/>
</dbReference>
<feature type="region of interest" description="Disordered" evidence="9">
    <location>
        <begin position="439"/>
        <end position="460"/>
    </location>
</feature>
<dbReference type="SUPFAM" id="SSF52490">
    <property type="entry name" value="Tubulin nucleotide-binding domain-like"/>
    <property type="match status" value="1"/>
</dbReference>
<evidence type="ECO:0000256" key="2">
    <source>
        <dbReference type="ARBA" id="ARBA00009636"/>
    </source>
</evidence>
<evidence type="ECO:0000259" key="10">
    <source>
        <dbReference type="SMART" id="SM00864"/>
    </source>
</evidence>
<dbReference type="Proteomes" id="UP000095284">
    <property type="component" value="Unplaced"/>
</dbReference>
<dbReference type="Gene3D" id="1.10.287.600">
    <property type="entry name" value="Helix hairpin bin"/>
    <property type="match status" value="1"/>
</dbReference>
<dbReference type="GO" id="GO:0007020">
    <property type="term" value="P:microtubule nucleation"/>
    <property type="evidence" value="ECO:0007669"/>
    <property type="project" value="InterPro"/>
</dbReference>
<evidence type="ECO:0000313" key="12">
    <source>
        <dbReference type="EMBL" id="CAG9128101.1"/>
    </source>
</evidence>
<dbReference type="Proteomes" id="UP000582659">
    <property type="component" value="Unassembled WGS sequence"/>
</dbReference>
<proteinExistence type="inferred from homology"/>
<dbReference type="InterPro" id="IPR000217">
    <property type="entry name" value="Tubulin"/>
</dbReference>
<evidence type="ECO:0000256" key="4">
    <source>
        <dbReference type="ARBA" id="ARBA00022701"/>
    </source>
</evidence>